<dbReference type="OrthoDB" id="6242265at2759"/>
<dbReference type="SUPFAM" id="SSF54928">
    <property type="entry name" value="RNA-binding domain, RBD"/>
    <property type="match status" value="1"/>
</dbReference>
<dbReference type="GO" id="GO:0003676">
    <property type="term" value="F:nucleic acid binding"/>
    <property type="evidence" value="ECO:0007669"/>
    <property type="project" value="InterPro"/>
</dbReference>
<proteinExistence type="predicted"/>
<dbReference type="InterPro" id="IPR012677">
    <property type="entry name" value="Nucleotide-bd_a/b_plait_sf"/>
</dbReference>
<gene>
    <name evidence="1" type="ORF">PHET_04397</name>
</gene>
<sequence>MLAIVQANAENEYLPALNSHMLQARIPDMRSIFPHTHPYLASHLHLSSPMVASANQMNPVLLSSGLQTSNAHNPALVVPMMDRRIQSSDTQSTIASYIPTTTINGAHSLMATEETNHHPQTTQGGSISYASVMSHLICQPPQTLLNNVLPIGTLASSFIPLTPSATELFGHLKPSIQPLNVFGQPGVNLVSSGTVTQGLLKTTRKDDPQPTEVGNYLNTVKHKERGTVMESQRIANTTRHRQKVSTSHPEKLLARYSADDESQFTVYLKGLPKDVSCSEITSLLIEHDVKPFSIKLDYAEDGLATGNASVHLCKRSDAEYLVNHRGKLWLREHQVNVNMEGPRQGSS</sequence>
<dbReference type="EMBL" id="LUCH01002271">
    <property type="protein sequence ID" value="KAF5401739.1"/>
    <property type="molecule type" value="Genomic_DNA"/>
</dbReference>
<dbReference type="Gene3D" id="3.30.70.330">
    <property type="match status" value="1"/>
</dbReference>
<reference evidence="1" key="1">
    <citation type="submission" date="2019-05" db="EMBL/GenBank/DDBJ databases">
        <title>Annotation for the trematode Paragonimus heterotremus.</title>
        <authorList>
            <person name="Choi Y.-J."/>
        </authorList>
    </citation>
    <scope>NUCLEOTIDE SEQUENCE</scope>
    <source>
        <strain evidence="1">LC</strain>
    </source>
</reference>
<comment type="caution">
    <text evidence="1">The sequence shown here is derived from an EMBL/GenBank/DDBJ whole genome shotgun (WGS) entry which is preliminary data.</text>
</comment>
<accession>A0A8J4WIV9</accession>
<organism evidence="1 2">
    <name type="scientific">Paragonimus heterotremus</name>
    <dbReference type="NCBI Taxonomy" id="100268"/>
    <lineage>
        <taxon>Eukaryota</taxon>
        <taxon>Metazoa</taxon>
        <taxon>Spiralia</taxon>
        <taxon>Lophotrochozoa</taxon>
        <taxon>Platyhelminthes</taxon>
        <taxon>Trematoda</taxon>
        <taxon>Digenea</taxon>
        <taxon>Plagiorchiida</taxon>
        <taxon>Troglotremata</taxon>
        <taxon>Troglotrematidae</taxon>
        <taxon>Paragonimus</taxon>
    </lineage>
</organism>
<name>A0A8J4WIV9_9TREM</name>
<keyword evidence="2" id="KW-1185">Reference proteome</keyword>
<evidence type="ECO:0000313" key="2">
    <source>
        <dbReference type="Proteomes" id="UP000748531"/>
    </source>
</evidence>
<dbReference type="Proteomes" id="UP000748531">
    <property type="component" value="Unassembled WGS sequence"/>
</dbReference>
<dbReference type="InterPro" id="IPR035979">
    <property type="entry name" value="RBD_domain_sf"/>
</dbReference>
<dbReference type="AlphaFoldDB" id="A0A8J4WIV9"/>
<protein>
    <submittedName>
        <fullName evidence="1">Uncharacterized protein</fullName>
    </submittedName>
</protein>
<evidence type="ECO:0000313" key="1">
    <source>
        <dbReference type="EMBL" id="KAF5401739.1"/>
    </source>
</evidence>